<protein>
    <submittedName>
        <fullName evidence="2">Uncharacterized protein</fullName>
    </submittedName>
</protein>
<feature type="compositionally biased region" description="Polar residues" evidence="1">
    <location>
        <begin position="191"/>
        <end position="202"/>
    </location>
</feature>
<organism evidence="2 3">
    <name type="scientific">Diaporthe australafricana</name>
    <dbReference type="NCBI Taxonomy" id="127596"/>
    <lineage>
        <taxon>Eukaryota</taxon>
        <taxon>Fungi</taxon>
        <taxon>Dikarya</taxon>
        <taxon>Ascomycota</taxon>
        <taxon>Pezizomycotina</taxon>
        <taxon>Sordariomycetes</taxon>
        <taxon>Sordariomycetidae</taxon>
        <taxon>Diaporthales</taxon>
        <taxon>Diaporthaceae</taxon>
        <taxon>Diaporthe</taxon>
    </lineage>
</organism>
<evidence type="ECO:0000313" key="3">
    <source>
        <dbReference type="Proteomes" id="UP001583177"/>
    </source>
</evidence>
<feature type="compositionally biased region" description="Polar residues" evidence="1">
    <location>
        <begin position="1"/>
        <end position="13"/>
    </location>
</feature>
<evidence type="ECO:0000313" key="2">
    <source>
        <dbReference type="EMBL" id="KAL1864120.1"/>
    </source>
</evidence>
<proteinExistence type="predicted"/>
<name>A0ABR3WKY9_9PEZI</name>
<reference evidence="2 3" key="1">
    <citation type="journal article" date="2024" name="IMA Fungus">
        <title>IMA Genome - F19 : A genome assembly and annotation guide to empower mycologists, including annotated draft genome sequences of Ceratocystis pirilliformis, Diaporthe australafricana, Fusarium ophioides, Paecilomyces lecythidis, and Sporothrix stenoceras.</title>
        <authorList>
            <person name="Aylward J."/>
            <person name="Wilson A.M."/>
            <person name="Visagie C.M."/>
            <person name="Spraker J."/>
            <person name="Barnes I."/>
            <person name="Buitendag C."/>
            <person name="Ceriani C."/>
            <person name="Del Mar Angel L."/>
            <person name="du Plessis D."/>
            <person name="Fuchs T."/>
            <person name="Gasser K."/>
            <person name="Kramer D."/>
            <person name="Li W."/>
            <person name="Munsamy K."/>
            <person name="Piso A."/>
            <person name="Price J.L."/>
            <person name="Sonnekus B."/>
            <person name="Thomas C."/>
            <person name="van der Nest A."/>
            <person name="van Dijk A."/>
            <person name="van Heerden A."/>
            <person name="van Vuuren N."/>
            <person name="Yilmaz N."/>
            <person name="Duong T.A."/>
            <person name="van der Merwe N.A."/>
            <person name="Wingfield M.J."/>
            <person name="Wingfield B.D."/>
        </authorList>
    </citation>
    <scope>NUCLEOTIDE SEQUENCE [LARGE SCALE GENOMIC DNA]</scope>
    <source>
        <strain evidence="2 3">CMW 18300</strain>
    </source>
</reference>
<gene>
    <name evidence="2" type="ORF">Daus18300_007900</name>
</gene>
<comment type="caution">
    <text evidence="2">The sequence shown here is derived from an EMBL/GenBank/DDBJ whole genome shotgun (WGS) entry which is preliminary data.</text>
</comment>
<evidence type="ECO:0000256" key="1">
    <source>
        <dbReference type="SAM" id="MobiDB-lite"/>
    </source>
</evidence>
<dbReference type="Proteomes" id="UP001583177">
    <property type="component" value="Unassembled WGS sequence"/>
</dbReference>
<sequence length="223" mass="24769">MAQRSSGDLSSIEASIDDRNHRNTSTNYKMEVHDVFESEADNESDIWEAGWLDASLDDQEPGKAQDDGELGHVSECFQQAMSISEDLMIGSLEDIKSLINQSPKEVNPDNLAQLTQMVRTIQARRLVEYFEGNLSAFVQREGGVRSAVTIEGVLDWWENLFFLPPDDEVERGYDTLVHTSSVAPGGHKQNHPSNSSRDANWGNNGISSDSLFTYGGFDGRPNI</sequence>
<feature type="region of interest" description="Disordered" evidence="1">
    <location>
        <begin position="1"/>
        <end position="27"/>
    </location>
</feature>
<dbReference type="EMBL" id="JAWRVE010000071">
    <property type="protein sequence ID" value="KAL1864120.1"/>
    <property type="molecule type" value="Genomic_DNA"/>
</dbReference>
<keyword evidence="3" id="KW-1185">Reference proteome</keyword>
<feature type="region of interest" description="Disordered" evidence="1">
    <location>
        <begin position="180"/>
        <end position="202"/>
    </location>
</feature>
<accession>A0ABR3WKY9</accession>